<keyword evidence="2" id="KW-1185">Reference proteome</keyword>
<dbReference type="EMBL" id="AEIU01000072">
    <property type="protein sequence ID" value="EFP96635.1"/>
    <property type="molecule type" value="Genomic_DNA"/>
</dbReference>
<dbReference type="Proteomes" id="UP000002943">
    <property type="component" value="Unassembled WGS sequence"/>
</dbReference>
<accession>E3BK07</accession>
<evidence type="ECO:0000313" key="2">
    <source>
        <dbReference type="Proteomes" id="UP000002943"/>
    </source>
</evidence>
<name>E3BK07_9VIBR</name>
<gene>
    <name evidence="1" type="ORF">VIBC2010_09932</name>
</gene>
<proteinExistence type="predicted"/>
<protein>
    <submittedName>
        <fullName evidence="1">Uncharacterized protein</fullName>
    </submittedName>
</protein>
<evidence type="ECO:0000313" key="1">
    <source>
        <dbReference type="EMBL" id="EFP96635.1"/>
    </source>
</evidence>
<organism evidence="1 2">
    <name type="scientific">Vibrio caribbeanicus ATCC BAA-2122</name>
    <dbReference type="NCBI Taxonomy" id="796620"/>
    <lineage>
        <taxon>Bacteria</taxon>
        <taxon>Pseudomonadati</taxon>
        <taxon>Pseudomonadota</taxon>
        <taxon>Gammaproteobacteria</taxon>
        <taxon>Vibrionales</taxon>
        <taxon>Vibrionaceae</taxon>
        <taxon>Vibrio</taxon>
    </lineage>
</organism>
<reference evidence="1 2" key="1">
    <citation type="journal article" date="2012" name="Int. J. Syst. Evol. Microbiol.">
        <title>Vibrio caribbeanicus sp. nov., isolated from the marine sponge Scleritoderma cyanea.</title>
        <authorList>
            <person name="Hoffmann M."/>
            <person name="Monday S.R."/>
            <person name="Allard M.W."/>
            <person name="Strain E.A."/>
            <person name="Whittaker P."/>
            <person name="Naum M."/>
            <person name="McCarthy P.J."/>
            <person name="Lopez J.V."/>
            <person name="Fischer M."/>
            <person name="Brown E.W."/>
        </authorList>
    </citation>
    <scope>NUCLEOTIDE SEQUENCE [LARGE SCALE GENOMIC DNA]</scope>
    <source>
        <strain evidence="1 2">ATCC BAA-2122</strain>
    </source>
</reference>
<comment type="caution">
    <text evidence="1">The sequence shown here is derived from an EMBL/GenBank/DDBJ whole genome shotgun (WGS) entry which is preliminary data.</text>
</comment>
<sequence length="56" mass="6383">MGITFPPLHVDQGPYDSAANAVLLSQKKDKTKSPLFFEKLTHLIFVCFLSSYLYVY</sequence>
<dbReference type="STRING" id="796620.VIBC2010_09932"/>
<dbReference type="AlphaFoldDB" id="E3BK07"/>